<dbReference type="Gene3D" id="3.30.460.10">
    <property type="entry name" value="Beta Polymerase, domain 2"/>
    <property type="match status" value="1"/>
</dbReference>
<comment type="caution">
    <text evidence="2">The sequence shown here is derived from an EMBL/GenBank/DDBJ whole genome shotgun (WGS) entry which is preliminary data.</text>
</comment>
<proteinExistence type="predicted"/>
<name>A0AA36D1Y5_9BILA</name>
<dbReference type="Proteomes" id="UP001177023">
    <property type="component" value="Unassembled WGS sequence"/>
</dbReference>
<sequence length="249" mass="27829">MVRCDVCRTDVPDGVDALEIHKNGKKHVRAQATLDSAVALAASSVFVRDTDKKPLDIQGLKELFAQRGKILRVLWKSDAPDHAVFEFEDATVANAILDGKEVKFGEATLSIAPRKINFKDVAPEPVPLDCAAVLEDVLLLGAFDEQLDHSILKTGLSSEDIEKRQQICLRLQTELSKYFVRCEVRLFGSSITDLGILSSDMDATILFPEHDIPNWEEDRNKETLLTSDGSVYIRHRINHRELHKLSVQG</sequence>
<feature type="non-terminal residue" evidence="2">
    <location>
        <position position="249"/>
    </location>
</feature>
<protein>
    <recommendedName>
        <fullName evidence="1">Poly(A) RNA polymerase mitochondrial-like central palm domain-containing protein</fullName>
    </recommendedName>
</protein>
<dbReference type="InterPro" id="IPR043519">
    <property type="entry name" value="NT_sf"/>
</dbReference>
<dbReference type="Pfam" id="PF22600">
    <property type="entry name" value="MTPAP-like_central"/>
    <property type="match status" value="1"/>
</dbReference>
<evidence type="ECO:0000313" key="3">
    <source>
        <dbReference type="Proteomes" id="UP001177023"/>
    </source>
</evidence>
<evidence type="ECO:0000313" key="2">
    <source>
        <dbReference type="EMBL" id="CAJ0578084.1"/>
    </source>
</evidence>
<organism evidence="2 3">
    <name type="scientific">Mesorhabditis spiculigera</name>
    <dbReference type="NCBI Taxonomy" id="96644"/>
    <lineage>
        <taxon>Eukaryota</taxon>
        <taxon>Metazoa</taxon>
        <taxon>Ecdysozoa</taxon>
        <taxon>Nematoda</taxon>
        <taxon>Chromadorea</taxon>
        <taxon>Rhabditida</taxon>
        <taxon>Rhabditina</taxon>
        <taxon>Rhabditomorpha</taxon>
        <taxon>Rhabditoidea</taxon>
        <taxon>Rhabditidae</taxon>
        <taxon>Mesorhabditinae</taxon>
        <taxon>Mesorhabditis</taxon>
    </lineage>
</organism>
<reference evidence="2" key="1">
    <citation type="submission" date="2023-06" db="EMBL/GenBank/DDBJ databases">
        <authorList>
            <person name="Delattre M."/>
        </authorList>
    </citation>
    <scope>NUCLEOTIDE SEQUENCE</scope>
    <source>
        <strain evidence="2">AF72</strain>
    </source>
</reference>
<dbReference type="InterPro" id="IPR054708">
    <property type="entry name" value="MTPAP-like_central"/>
</dbReference>
<dbReference type="AlphaFoldDB" id="A0AA36D1Y5"/>
<dbReference type="SUPFAM" id="SSF81301">
    <property type="entry name" value="Nucleotidyltransferase"/>
    <property type="match status" value="1"/>
</dbReference>
<gene>
    <name evidence="2" type="ORF">MSPICULIGERA_LOCUS16348</name>
</gene>
<dbReference type="EMBL" id="CATQJA010002653">
    <property type="protein sequence ID" value="CAJ0578084.1"/>
    <property type="molecule type" value="Genomic_DNA"/>
</dbReference>
<accession>A0AA36D1Y5</accession>
<evidence type="ECO:0000259" key="1">
    <source>
        <dbReference type="Pfam" id="PF22600"/>
    </source>
</evidence>
<feature type="domain" description="Poly(A) RNA polymerase mitochondrial-like central palm" evidence="1">
    <location>
        <begin position="144"/>
        <end position="219"/>
    </location>
</feature>
<keyword evidence="3" id="KW-1185">Reference proteome</keyword>